<dbReference type="EMBL" id="MHPA01000015">
    <property type="protein sequence ID" value="OGZ73116.1"/>
    <property type="molecule type" value="Genomic_DNA"/>
</dbReference>
<proteinExistence type="predicted"/>
<dbReference type="Gene3D" id="3.30.460.40">
    <property type="match status" value="1"/>
</dbReference>
<dbReference type="Proteomes" id="UP000176774">
    <property type="component" value="Unassembled WGS sequence"/>
</dbReference>
<dbReference type="AlphaFoldDB" id="A0A1G2IEE0"/>
<organism evidence="1 2">
    <name type="scientific">Candidatus Staskawiczbacteria bacterium RIFCSPLOWO2_01_FULL_38_12b</name>
    <dbReference type="NCBI Taxonomy" id="1802214"/>
    <lineage>
        <taxon>Bacteria</taxon>
        <taxon>Candidatus Staskawicziibacteriota</taxon>
    </lineage>
</organism>
<evidence type="ECO:0000313" key="2">
    <source>
        <dbReference type="Proteomes" id="UP000176774"/>
    </source>
</evidence>
<sequence length="136" mass="15823">MNIFERVKSLHFPTGEYVVIGAGILEVLGIRDTRDVDVIVSPELFKKLKESKVYTEEIRWGKLFLVGEKIDIGSKLDWENYSTLIEEAISTATIINEVPFLNLQETIKFKKAMGREKDFKDIELIKEYLKRNQNKK</sequence>
<gene>
    <name evidence="1" type="ORF">A2908_01130</name>
</gene>
<name>A0A1G2IEE0_9BACT</name>
<protein>
    <submittedName>
        <fullName evidence="1">Uncharacterized protein</fullName>
    </submittedName>
</protein>
<comment type="caution">
    <text evidence="1">The sequence shown here is derived from an EMBL/GenBank/DDBJ whole genome shotgun (WGS) entry which is preliminary data.</text>
</comment>
<dbReference type="STRING" id="1802214.A2908_01130"/>
<accession>A0A1G2IEE0</accession>
<reference evidence="1 2" key="1">
    <citation type="journal article" date="2016" name="Nat. Commun.">
        <title>Thousands of microbial genomes shed light on interconnected biogeochemical processes in an aquifer system.</title>
        <authorList>
            <person name="Anantharaman K."/>
            <person name="Brown C.T."/>
            <person name="Hug L.A."/>
            <person name="Sharon I."/>
            <person name="Castelle C.J."/>
            <person name="Probst A.J."/>
            <person name="Thomas B.C."/>
            <person name="Singh A."/>
            <person name="Wilkins M.J."/>
            <person name="Karaoz U."/>
            <person name="Brodie E.L."/>
            <person name="Williams K.H."/>
            <person name="Hubbard S.S."/>
            <person name="Banfield J.F."/>
        </authorList>
    </citation>
    <scope>NUCLEOTIDE SEQUENCE [LARGE SCALE GENOMIC DNA]</scope>
</reference>
<dbReference type="InterPro" id="IPR043519">
    <property type="entry name" value="NT_sf"/>
</dbReference>
<evidence type="ECO:0000313" key="1">
    <source>
        <dbReference type="EMBL" id="OGZ73116.1"/>
    </source>
</evidence>
<dbReference type="SUPFAM" id="SSF81301">
    <property type="entry name" value="Nucleotidyltransferase"/>
    <property type="match status" value="1"/>
</dbReference>